<proteinExistence type="inferred from homology"/>
<dbReference type="InterPro" id="IPR003660">
    <property type="entry name" value="HAMP_dom"/>
</dbReference>
<dbReference type="PROSITE" id="PS50111">
    <property type="entry name" value="CHEMOTAXIS_TRANSDUC_2"/>
    <property type="match status" value="1"/>
</dbReference>
<reference evidence="8 9" key="1">
    <citation type="journal article" date="2018" name="Nature">
        <title>A major lineage of non-tailed dsDNA viruses as unrecognized killers of marine bacteria.</title>
        <authorList>
            <person name="Kauffman K.M."/>
            <person name="Hussain F.A."/>
            <person name="Yang J."/>
            <person name="Arevalo P."/>
            <person name="Brown J.M."/>
            <person name="Chang W.K."/>
            <person name="VanInsberghe D."/>
            <person name="Elsherbini J."/>
            <person name="Sharma R.S."/>
            <person name="Cutler M.B."/>
            <person name="Kelly L."/>
            <person name="Polz M.F."/>
        </authorList>
    </citation>
    <scope>NUCLEOTIDE SEQUENCE [LARGE SCALE GENOMIC DNA]</scope>
    <source>
        <strain evidence="8 9">10N.286.55.E1</strain>
    </source>
</reference>
<dbReference type="Pfam" id="PF00015">
    <property type="entry name" value="MCPsignal"/>
    <property type="match status" value="1"/>
</dbReference>
<dbReference type="PRINTS" id="PR00260">
    <property type="entry name" value="CHEMTRNSDUCR"/>
</dbReference>
<keyword evidence="6" id="KW-1133">Transmembrane helix</keyword>
<dbReference type="GO" id="GO:0006935">
    <property type="term" value="P:chemotaxis"/>
    <property type="evidence" value="ECO:0007669"/>
    <property type="project" value="InterPro"/>
</dbReference>
<dbReference type="Gene3D" id="1.10.287.950">
    <property type="entry name" value="Methyl-accepting chemotaxis protein"/>
    <property type="match status" value="1"/>
</dbReference>
<comment type="subcellular location">
    <subcellularLocation>
        <location evidence="1">Membrane</location>
    </subcellularLocation>
</comment>
<dbReference type="AlphaFoldDB" id="A0AA44VSQ6"/>
<feature type="transmembrane region" description="Helical" evidence="6">
    <location>
        <begin position="187"/>
        <end position="210"/>
    </location>
</feature>
<dbReference type="GO" id="GO:0016020">
    <property type="term" value="C:membrane"/>
    <property type="evidence" value="ECO:0007669"/>
    <property type="project" value="UniProtKB-SubCell"/>
</dbReference>
<sequence length="541" mass="60321">MEKIISKFTIKQLILMIVLFSLIIVSLSVTYSINNILEINESSTAETRTEFNNSSFLVNKELIPFWQLRFDYSRSFYSIEARNEYLDKLNSWYNNMQKTFDEIGRDYFAGVTYVEDVDNYYNFQKKAPKMINDFDRGIITSHQIDEYIQKGRQLSLPIRNHLATDLEKYRLAVFSEIEESSNEIYDAIYSLLVILLIVFILSIFVGYLVANSISHKIHHVCNAIENLSNKKITTRLPDIDGKNEANILAKYYNQTADNLSEVIGELTNISESVAASSVELSSVMTESSANAQEESNQISQIATAINQMSMTAKEVSQNANHAEQQAGNANQSVSNGHMAVNTLEQVSNQISDSMNNTAQALEELKSYSLDIDSVINVISSVSEQTNLLALNAAIEAARAGEQGRGFAVVADEVRNLAGETQKSTEHIRTLIERLQKKSEETNVEMSNNLNLLNQSKESVESVSKAFESIIESVNAISEVNILVATASEEQSSVSNDISKNAEVVLEVVSQNVAGISQSSIATEELARLAEDQQSKLKQFII</sequence>
<keyword evidence="9" id="KW-1185">Reference proteome</keyword>
<evidence type="ECO:0000256" key="2">
    <source>
        <dbReference type="ARBA" id="ARBA00023224"/>
    </source>
</evidence>
<accession>A0AA44VSQ6</accession>
<evidence type="ECO:0000256" key="3">
    <source>
        <dbReference type="ARBA" id="ARBA00029447"/>
    </source>
</evidence>
<dbReference type="EMBL" id="MCSB01000013">
    <property type="protein sequence ID" value="PME29301.1"/>
    <property type="molecule type" value="Genomic_DNA"/>
</dbReference>
<dbReference type="InterPro" id="IPR004089">
    <property type="entry name" value="MCPsignal_dom"/>
</dbReference>
<keyword evidence="6" id="KW-0812">Transmembrane</keyword>
<dbReference type="PANTHER" id="PTHR32089:SF33">
    <property type="entry name" value="TOXIN COREGULATED PILUS BIOSYNTHESIS PROTEIN I"/>
    <property type="match status" value="1"/>
</dbReference>
<feature type="domain" description="Methyl-accepting transducer" evidence="7">
    <location>
        <begin position="269"/>
        <end position="505"/>
    </location>
</feature>
<dbReference type="SUPFAM" id="SSF58104">
    <property type="entry name" value="Methyl-accepting chemotaxis protein (MCP) signaling domain"/>
    <property type="match status" value="1"/>
</dbReference>
<evidence type="ECO:0000313" key="8">
    <source>
        <dbReference type="EMBL" id="PME29301.1"/>
    </source>
</evidence>
<dbReference type="GO" id="GO:0007165">
    <property type="term" value="P:signal transduction"/>
    <property type="evidence" value="ECO:0007669"/>
    <property type="project" value="UniProtKB-KW"/>
</dbReference>
<dbReference type="RefSeq" id="WP_102336728.1">
    <property type="nucleotide sequence ID" value="NZ_JAAHTI010000001.1"/>
</dbReference>
<dbReference type="Pfam" id="PF00672">
    <property type="entry name" value="HAMP"/>
    <property type="match status" value="1"/>
</dbReference>
<evidence type="ECO:0000256" key="4">
    <source>
        <dbReference type="PROSITE-ProRule" id="PRU00284"/>
    </source>
</evidence>
<feature type="region of interest" description="Disordered" evidence="5">
    <location>
        <begin position="313"/>
        <end position="332"/>
    </location>
</feature>
<dbReference type="Proteomes" id="UP000239763">
    <property type="component" value="Unassembled WGS sequence"/>
</dbReference>
<dbReference type="FunFam" id="1.10.287.950:FF:000001">
    <property type="entry name" value="Methyl-accepting chemotaxis sensory transducer"/>
    <property type="match status" value="1"/>
</dbReference>
<feature type="transmembrane region" description="Helical" evidence="6">
    <location>
        <begin position="12"/>
        <end position="33"/>
    </location>
</feature>
<name>A0AA44VSQ6_9VIBR</name>
<comment type="caution">
    <text evidence="8">The sequence shown here is derived from an EMBL/GenBank/DDBJ whole genome shotgun (WGS) entry which is preliminary data.</text>
</comment>
<keyword evidence="2 4" id="KW-0807">Transducer</keyword>
<protein>
    <submittedName>
        <fullName evidence="8">Chemotaxis protein</fullName>
    </submittedName>
</protein>
<keyword evidence="6" id="KW-0472">Membrane</keyword>
<dbReference type="CDD" id="cd11386">
    <property type="entry name" value="MCP_signal"/>
    <property type="match status" value="1"/>
</dbReference>
<dbReference type="PANTHER" id="PTHR32089">
    <property type="entry name" value="METHYL-ACCEPTING CHEMOTAXIS PROTEIN MCPB"/>
    <property type="match status" value="1"/>
</dbReference>
<dbReference type="GO" id="GO:0004888">
    <property type="term" value="F:transmembrane signaling receptor activity"/>
    <property type="evidence" value="ECO:0007669"/>
    <property type="project" value="InterPro"/>
</dbReference>
<dbReference type="InterPro" id="IPR004090">
    <property type="entry name" value="Chemotax_Me-accpt_rcpt"/>
</dbReference>
<comment type="similarity">
    <text evidence="3">Belongs to the methyl-accepting chemotaxis (MCP) protein family.</text>
</comment>
<evidence type="ECO:0000313" key="9">
    <source>
        <dbReference type="Proteomes" id="UP000239763"/>
    </source>
</evidence>
<organism evidence="8 9">
    <name type="scientific">Vibrio lentus</name>
    <dbReference type="NCBI Taxonomy" id="136468"/>
    <lineage>
        <taxon>Bacteria</taxon>
        <taxon>Pseudomonadati</taxon>
        <taxon>Pseudomonadota</taxon>
        <taxon>Gammaproteobacteria</taxon>
        <taxon>Vibrionales</taxon>
        <taxon>Vibrionaceae</taxon>
        <taxon>Vibrio</taxon>
    </lineage>
</organism>
<evidence type="ECO:0000259" key="7">
    <source>
        <dbReference type="PROSITE" id="PS50111"/>
    </source>
</evidence>
<dbReference type="SMART" id="SM00283">
    <property type="entry name" value="MA"/>
    <property type="match status" value="1"/>
</dbReference>
<evidence type="ECO:0000256" key="1">
    <source>
        <dbReference type="ARBA" id="ARBA00004370"/>
    </source>
</evidence>
<evidence type="ECO:0000256" key="5">
    <source>
        <dbReference type="SAM" id="MobiDB-lite"/>
    </source>
</evidence>
<evidence type="ECO:0000256" key="6">
    <source>
        <dbReference type="SAM" id="Phobius"/>
    </source>
</evidence>
<gene>
    <name evidence="8" type="ORF">BCV38_04275</name>
</gene>